<proteinExistence type="predicted"/>
<accession>A0A6C1E357</accession>
<gene>
    <name evidence="1" type="ORF">GRS66_006043</name>
</gene>
<protein>
    <submittedName>
        <fullName evidence="1">Uncharacterized protein</fullName>
    </submittedName>
</protein>
<dbReference type="EMBL" id="CP048999">
    <property type="protein sequence ID" value="QID83575.1"/>
    <property type="molecule type" value="Genomic_DNA"/>
</dbReference>
<dbReference type="OrthoDB" id="4038608at2759"/>
<dbReference type="AlphaFoldDB" id="A0A6C1E357"/>
<reference evidence="1 2" key="1">
    <citation type="journal article" date="2019" name="BMC Genomics">
        <title>Chromosome level assembly and comparative genome analysis confirm lager-brewing yeasts originated from a single hybridization.</title>
        <authorList>
            <person name="Salazar A.N."/>
            <person name="Gorter de Vries A.R."/>
            <person name="van den Broek M."/>
            <person name="Brouwers N."/>
            <person name="de la Torre Cortes P."/>
            <person name="Kuijpers N.G.A."/>
            <person name="Daran J.G."/>
            <person name="Abeel T."/>
        </authorList>
    </citation>
    <scope>NUCLEOTIDE SEQUENCE [LARGE SCALE GENOMIC DNA]</scope>
    <source>
        <strain evidence="1 2">CBS 1483</strain>
    </source>
</reference>
<name>A0A6C1E357_SACPS</name>
<sequence length="373" mass="44085">MGYIVTGYPSRHDKRKKHILPLHQFAASPLNLQRYLHLFQAPVFSKRSRSDESNHTKAQVKKLRHHRKLTLQDMPVEIIQHIFVFTKGEPAMIALNKFFYECLRPSFSLLSKIMWEKYLFNPLEFGVENIKTDSGCVVIPTLFEHETFFRLLLDHHHILLQNISHFLPKKHFRDMQNGDFDTSIELDLCSMTTEDADKEDFPRNFYNTMQIYLTHRECIRSMGNYFILRNPYDVISPFIEWVFQAIEMEGEEITSEFTVNNMFESIDLILYVSGSAGQKFTSTEPLLTVVFLLYFTHVNFLHTSNFHIFFQDRSRLQFMEEFILKYYYEPSLVEHELLSDATVWDLLRRVSDLKLIDLVVQCGGRPQYGAMFS</sequence>
<organism evidence="1 2">
    <name type="scientific">Saccharomyces pastorianus</name>
    <name type="common">Lager yeast</name>
    <name type="synonym">Saccharomyces cerevisiae x Saccharomyces eubayanus</name>
    <dbReference type="NCBI Taxonomy" id="27292"/>
    <lineage>
        <taxon>Eukaryota</taxon>
        <taxon>Fungi</taxon>
        <taxon>Dikarya</taxon>
        <taxon>Ascomycota</taxon>
        <taxon>Saccharomycotina</taxon>
        <taxon>Saccharomycetes</taxon>
        <taxon>Saccharomycetales</taxon>
        <taxon>Saccharomycetaceae</taxon>
        <taxon>Saccharomyces</taxon>
    </lineage>
</organism>
<keyword evidence="2" id="KW-1185">Reference proteome</keyword>
<evidence type="ECO:0000313" key="2">
    <source>
        <dbReference type="Proteomes" id="UP000501346"/>
    </source>
</evidence>
<dbReference type="Proteomes" id="UP000501346">
    <property type="component" value="Chromosome SeII-SeIV"/>
</dbReference>
<evidence type="ECO:0000313" key="1">
    <source>
        <dbReference type="EMBL" id="QID83575.1"/>
    </source>
</evidence>